<dbReference type="Pfam" id="PF13963">
    <property type="entry name" value="Transpos_assoc"/>
    <property type="match status" value="1"/>
</dbReference>
<gene>
    <name evidence="2" type="ORF">POM88_006081</name>
</gene>
<comment type="caution">
    <text evidence="2">The sequence shown here is derived from an EMBL/GenBank/DDBJ whole genome shotgun (WGS) entry which is preliminary data.</text>
</comment>
<evidence type="ECO:0000259" key="1">
    <source>
        <dbReference type="Pfam" id="PF13963"/>
    </source>
</evidence>
<proteinExistence type="predicted"/>
<dbReference type="Proteomes" id="UP001237642">
    <property type="component" value="Unassembled WGS sequence"/>
</dbReference>
<reference evidence="2" key="2">
    <citation type="submission" date="2023-05" db="EMBL/GenBank/DDBJ databases">
        <authorList>
            <person name="Schelkunov M.I."/>
        </authorList>
    </citation>
    <scope>NUCLEOTIDE SEQUENCE</scope>
    <source>
        <strain evidence="2">Hsosn_3</strain>
        <tissue evidence="2">Leaf</tissue>
    </source>
</reference>
<dbReference type="AlphaFoldDB" id="A0AAD8J356"/>
<reference evidence="2" key="1">
    <citation type="submission" date="2023-02" db="EMBL/GenBank/DDBJ databases">
        <title>Genome of toxic invasive species Heracleum sosnowskyi carries increased number of genes despite the absence of recent whole-genome duplications.</title>
        <authorList>
            <person name="Schelkunov M."/>
            <person name="Shtratnikova V."/>
            <person name="Makarenko M."/>
            <person name="Klepikova A."/>
            <person name="Omelchenko D."/>
            <person name="Novikova G."/>
            <person name="Obukhova E."/>
            <person name="Bogdanov V."/>
            <person name="Penin A."/>
            <person name="Logacheva M."/>
        </authorList>
    </citation>
    <scope>NUCLEOTIDE SEQUENCE</scope>
    <source>
        <strain evidence="2">Hsosn_3</strain>
        <tissue evidence="2">Leaf</tissue>
    </source>
</reference>
<dbReference type="EMBL" id="JAUIZM010000002">
    <property type="protein sequence ID" value="KAK1396218.1"/>
    <property type="molecule type" value="Genomic_DNA"/>
</dbReference>
<sequence length="186" mass="21230">MDNRGDKWLEVPKYTDEYSNGVKDFLRNAFSKYAIGGKIRCPCKNCKNNKWHGESVIFDHLICDGPCPMCVSYIYEVAHTTFSTKMDHDMGMGGLEDNFDDMFHGTYHNLENCDEGLSKGPNTDVKNLYRPVEDGKQPLYHGCVRFSRLSFIVRLYHMKCLHGISESGFGDLLDIINEAFPEAQLP</sequence>
<keyword evidence="3" id="KW-1185">Reference proteome</keyword>
<protein>
    <recommendedName>
        <fullName evidence="1">Transposase-associated domain-containing protein</fullName>
    </recommendedName>
</protein>
<evidence type="ECO:0000313" key="3">
    <source>
        <dbReference type="Proteomes" id="UP001237642"/>
    </source>
</evidence>
<feature type="domain" description="Transposase-associated" evidence="1">
    <location>
        <begin position="7"/>
        <end position="66"/>
    </location>
</feature>
<organism evidence="2 3">
    <name type="scientific">Heracleum sosnowskyi</name>
    <dbReference type="NCBI Taxonomy" id="360622"/>
    <lineage>
        <taxon>Eukaryota</taxon>
        <taxon>Viridiplantae</taxon>
        <taxon>Streptophyta</taxon>
        <taxon>Embryophyta</taxon>
        <taxon>Tracheophyta</taxon>
        <taxon>Spermatophyta</taxon>
        <taxon>Magnoliopsida</taxon>
        <taxon>eudicotyledons</taxon>
        <taxon>Gunneridae</taxon>
        <taxon>Pentapetalae</taxon>
        <taxon>asterids</taxon>
        <taxon>campanulids</taxon>
        <taxon>Apiales</taxon>
        <taxon>Apiaceae</taxon>
        <taxon>Apioideae</taxon>
        <taxon>apioid superclade</taxon>
        <taxon>Tordylieae</taxon>
        <taxon>Tordyliinae</taxon>
        <taxon>Heracleum</taxon>
    </lineage>
</organism>
<dbReference type="InterPro" id="IPR029480">
    <property type="entry name" value="Transpos_assoc"/>
</dbReference>
<name>A0AAD8J356_9APIA</name>
<evidence type="ECO:0000313" key="2">
    <source>
        <dbReference type="EMBL" id="KAK1396218.1"/>
    </source>
</evidence>
<accession>A0AAD8J356</accession>